<evidence type="ECO:0000256" key="1">
    <source>
        <dbReference type="ARBA" id="ARBA00004496"/>
    </source>
</evidence>
<dbReference type="Pfam" id="PF00307">
    <property type="entry name" value="CH"/>
    <property type="match status" value="4"/>
</dbReference>
<organism evidence="10 11">
    <name type="scientific">Chiloscyllium punctatum</name>
    <name type="common">Brownbanded bambooshark</name>
    <name type="synonym">Hemiscyllium punctatum</name>
    <dbReference type="NCBI Taxonomy" id="137246"/>
    <lineage>
        <taxon>Eukaryota</taxon>
        <taxon>Metazoa</taxon>
        <taxon>Chordata</taxon>
        <taxon>Craniata</taxon>
        <taxon>Vertebrata</taxon>
        <taxon>Chondrichthyes</taxon>
        <taxon>Elasmobranchii</taxon>
        <taxon>Galeomorphii</taxon>
        <taxon>Galeoidea</taxon>
        <taxon>Orectolobiformes</taxon>
        <taxon>Hemiscylliidae</taxon>
        <taxon>Chiloscyllium</taxon>
    </lineage>
</organism>
<feature type="domain" description="EF-hand" evidence="9">
    <location>
        <begin position="140"/>
        <end position="175"/>
    </location>
</feature>
<comment type="caution">
    <text evidence="10">The sequence shown here is derived from an EMBL/GenBank/DDBJ whole genome shotgun (WGS) entry which is preliminary data.</text>
</comment>
<dbReference type="SUPFAM" id="SSF47473">
    <property type="entry name" value="EF-hand"/>
    <property type="match status" value="1"/>
</dbReference>
<feature type="domain" description="Calponin-homology (CH)" evidence="8">
    <location>
        <begin position="549"/>
        <end position="658"/>
    </location>
</feature>
<evidence type="ECO:0000313" key="10">
    <source>
        <dbReference type="EMBL" id="GCC38566.1"/>
    </source>
</evidence>
<dbReference type="OrthoDB" id="431378at2759"/>
<keyword evidence="7" id="KW-0009">Actin-binding</keyword>
<dbReference type="Gene3D" id="1.10.238.10">
    <property type="entry name" value="EF-hand"/>
    <property type="match status" value="1"/>
</dbReference>
<dbReference type="InterPro" id="IPR039959">
    <property type="entry name" value="Fimbrin/Plastin"/>
</dbReference>
<dbReference type="GO" id="GO:0005737">
    <property type="term" value="C:cytoplasm"/>
    <property type="evidence" value="ECO:0007669"/>
    <property type="project" value="UniProtKB-SubCell"/>
</dbReference>
<keyword evidence="5" id="KW-0677">Repeat</keyword>
<dbReference type="Proteomes" id="UP000287033">
    <property type="component" value="Unassembled WGS sequence"/>
</dbReference>
<evidence type="ECO:0000256" key="5">
    <source>
        <dbReference type="ARBA" id="ARBA00022737"/>
    </source>
</evidence>
<feature type="domain" description="EF-hand" evidence="9">
    <location>
        <begin position="100"/>
        <end position="135"/>
    </location>
</feature>
<evidence type="ECO:0000259" key="9">
    <source>
        <dbReference type="PROSITE" id="PS50222"/>
    </source>
</evidence>
<dbReference type="Pfam" id="PF13499">
    <property type="entry name" value="EF-hand_7"/>
    <property type="match status" value="1"/>
</dbReference>
<dbReference type="PROSITE" id="PS00019">
    <property type="entry name" value="ACTININ_1"/>
    <property type="match status" value="1"/>
</dbReference>
<dbReference type="CDD" id="cd21292">
    <property type="entry name" value="CH_PLS_rpt1"/>
    <property type="match status" value="1"/>
</dbReference>
<dbReference type="PROSITE" id="PS00018">
    <property type="entry name" value="EF_HAND_1"/>
    <property type="match status" value="2"/>
</dbReference>
<reference evidence="10 11" key="1">
    <citation type="journal article" date="2018" name="Nat. Ecol. Evol.">
        <title>Shark genomes provide insights into elasmobranch evolution and the origin of vertebrates.</title>
        <authorList>
            <person name="Hara Y"/>
            <person name="Yamaguchi K"/>
            <person name="Onimaru K"/>
            <person name="Kadota M"/>
            <person name="Koyanagi M"/>
            <person name="Keeley SD"/>
            <person name="Tatsumi K"/>
            <person name="Tanaka K"/>
            <person name="Motone F"/>
            <person name="Kageyama Y"/>
            <person name="Nozu R"/>
            <person name="Adachi N"/>
            <person name="Nishimura O"/>
            <person name="Nakagawa R"/>
            <person name="Tanegashima C"/>
            <person name="Kiyatake I"/>
            <person name="Matsumoto R"/>
            <person name="Murakumo K"/>
            <person name="Nishida K"/>
            <person name="Terakita A"/>
            <person name="Kuratani S"/>
            <person name="Sato K"/>
            <person name="Hyodo S Kuraku.S."/>
        </authorList>
    </citation>
    <scope>NUCLEOTIDE SEQUENCE [LARGE SCALE GENOMIC DNA]</scope>
</reference>
<evidence type="ECO:0000256" key="3">
    <source>
        <dbReference type="ARBA" id="ARBA00022553"/>
    </source>
</evidence>
<dbReference type="GO" id="GO:0051017">
    <property type="term" value="P:actin filament bundle assembly"/>
    <property type="evidence" value="ECO:0007669"/>
    <property type="project" value="InterPro"/>
</dbReference>
<dbReference type="InterPro" id="IPR018247">
    <property type="entry name" value="EF_Hand_1_Ca_BS"/>
</dbReference>
<keyword evidence="6" id="KW-0106">Calcium</keyword>
<accession>A0A401T7B3</accession>
<keyword evidence="11" id="KW-1185">Reference proteome</keyword>
<dbReference type="GO" id="GO:0032432">
    <property type="term" value="C:actin filament bundle"/>
    <property type="evidence" value="ECO:0007669"/>
    <property type="project" value="TreeGrafter"/>
</dbReference>
<keyword evidence="4" id="KW-0479">Metal-binding</keyword>
<dbReference type="PANTHER" id="PTHR19961:SF27">
    <property type="entry name" value="PLASTIN-1"/>
    <property type="match status" value="1"/>
</dbReference>
<dbReference type="PROSITE" id="PS50021">
    <property type="entry name" value="CH"/>
    <property type="match status" value="3"/>
</dbReference>
<dbReference type="PROSITE" id="PS50222">
    <property type="entry name" value="EF_HAND_2"/>
    <property type="match status" value="2"/>
</dbReference>
<dbReference type="Gene3D" id="1.10.418.10">
    <property type="entry name" value="Calponin-like domain"/>
    <property type="match status" value="4"/>
</dbReference>
<evidence type="ECO:0008006" key="12">
    <source>
        <dbReference type="Google" id="ProtNLM"/>
    </source>
</evidence>
<dbReference type="FunFam" id="1.10.238.10:FF:000059">
    <property type="entry name" value="Plastin 1"/>
    <property type="match status" value="1"/>
</dbReference>
<comment type="subcellular location">
    <subcellularLocation>
        <location evidence="1">Cytoplasm</location>
    </subcellularLocation>
</comment>
<dbReference type="EMBL" id="BEZZ01001209">
    <property type="protein sequence ID" value="GCC38566.1"/>
    <property type="molecule type" value="Genomic_DNA"/>
</dbReference>
<sequence length="661" mass="74690">MATVPHELCSRHLLRPLTCSPASFPRALEPDWRVPLMDVYGGSTWSRGRDIKLTIAVEPGRRSYCFGSHLRGGSKPVRDRKESRRLWLKMENHTTHISREELEEMKEAFNKIDLDNSGYVSDYELQDLFKEANLPLPGYKVREIVEQILNVGDHNKDGKISFEEFVSVFQELKDKEISKTFRKVINKKEGICAIGGMSDRSSEGTQHSYEEEEKVAFVNWINKALEGDPDCRHLIPMDASSDRLFSAVGDGILLCKMINLSQPDTIDDRVINKKKLTPFTISENLNLALNSASAIGCTVVNIGAQDLKEGRHHLVLGLLWQIIKIGLFADIQITRNEALITLLKDGEELEELLKLSPEDLLLRWVNYHLENAGYHKISNFSQDIKDSKAYFHLLSQIALNGESDEMMVEIEMAGLHVSLSCCYSSGESREERTFRNWINSQGVSPFVNHLYSDLIDGLVIFQLYENVTVPVDWNRVNRPPYPQLGANMKKIENCNYAIELGKNKAAFSLVGIGGQDLNDGNQTLTLALIWQLMRRYTLKVLSELGDGSKVTDEIIIKWVNETLAKAKKRSSITSFKDKCICTSLPVIDLIDAIAPNTIRYELVKQTDFSDIDKLNNAKYAISVARKIGTRVYALPEDLVEVKPKMVMTVFACLMGKGLKKV</sequence>
<evidence type="ECO:0000313" key="11">
    <source>
        <dbReference type="Proteomes" id="UP000287033"/>
    </source>
</evidence>
<dbReference type="OMA" id="GILLXEN"/>
<gene>
    <name evidence="10" type="ORF">chiPu_0017081</name>
</gene>
<protein>
    <recommendedName>
        <fullName evidence="12">Plastin-1</fullName>
    </recommendedName>
</protein>
<dbReference type="InterPro" id="IPR001589">
    <property type="entry name" value="Actinin_actin-bd_CS"/>
</dbReference>
<dbReference type="InterPro" id="IPR002048">
    <property type="entry name" value="EF_hand_dom"/>
</dbReference>
<dbReference type="GO" id="GO:0005509">
    <property type="term" value="F:calcium ion binding"/>
    <property type="evidence" value="ECO:0007669"/>
    <property type="project" value="InterPro"/>
</dbReference>
<dbReference type="FunFam" id="1.10.418.10:FF:000014">
    <property type="entry name" value="Plastin-3 isoform 1"/>
    <property type="match status" value="1"/>
</dbReference>
<proteinExistence type="predicted"/>
<dbReference type="PROSITE" id="PS00020">
    <property type="entry name" value="ACTININ_2"/>
    <property type="match status" value="2"/>
</dbReference>
<name>A0A401T7B3_CHIPU</name>
<dbReference type="SMART" id="SM00054">
    <property type="entry name" value="EFh"/>
    <property type="match status" value="2"/>
</dbReference>
<evidence type="ECO:0000256" key="4">
    <source>
        <dbReference type="ARBA" id="ARBA00022723"/>
    </source>
</evidence>
<dbReference type="GO" id="GO:0051015">
    <property type="term" value="F:actin filament binding"/>
    <property type="evidence" value="ECO:0007669"/>
    <property type="project" value="InterPro"/>
</dbReference>
<dbReference type="InterPro" id="IPR036872">
    <property type="entry name" value="CH_dom_sf"/>
</dbReference>
<dbReference type="CDD" id="cd00051">
    <property type="entry name" value="EFh"/>
    <property type="match status" value="1"/>
</dbReference>
<dbReference type="FunFam" id="1.10.418.10:FF:000010">
    <property type="entry name" value="Plastin-3 isoform 1"/>
    <property type="match status" value="1"/>
</dbReference>
<keyword evidence="2" id="KW-0963">Cytoplasm</keyword>
<dbReference type="STRING" id="137246.A0A401T7B3"/>
<dbReference type="SMART" id="SM00033">
    <property type="entry name" value="CH"/>
    <property type="match status" value="3"/>
</dbReference>
<evidence type="ECO:0000259" key="8">
    <source>
        <dbReference type="PROSITE" id="PS50021"/>
    </source>
</evidence>
<dbReference type="FunFam" id="1.10.418.10:FF:000012">
    <property type="entry name" value="Plastin-3 isoform 1"/>
    <property type="match status" value="1"/>
</dbReference>
<evidence type="ECO:0000256" key="2">
    <source>
        <dbReference type="ARBA" id="ARBA00022490"/>
    </source>
</evidence>
<dbReference type="InterPro" id="IPR001715">
    <property type="entry name" value="CH_dom"/>
</dbReference>
<feature type="domain" description="Calponin-homology (CH)" evidence="8">
    <location>
        <begin position="211"/>
        <end position="327"/>
    </location>
</feature>
<dbReference type="SUPFAM" id="SSF47576">
    <property type="entry name" value="Calponin-homology domain, CH-domain"/>
    <property type="match status" value="1"/>
</dbReference>
<dbReference type="GO" id="GO:0051639">
    <property type="term" value="P:actin filament network formation"/>
    <property type="evidence" value="ECO:0007669"/>
    <property type="project" value="TreeGrafter"/>
</dbReference>
<dbReference type="AlphaFoldDB" id="A0A401T7B3"/>
<evidence type="ECO:0000256" key="7">
    <source>
        <dbReference type="ARBA" id="ARBA00023203"/>
    </source>
</evidence>
<dbReference type="InterPro" id="IPR011992">
    <property type="entry name" value="EF-hand-dom_pair"/>
</dbReference>
<evidence type="ECO:0000256" key="6">
    <source>
        <dbReference type="ARBA" id="ARBA00022837"/>
    </source>
</evidence>
<dbReference type="GO" id="GO:0005884">
    <property type="term" value="C:actin filament"/>
    <property type="evidence" value="ECO:0007669"/>
    <property type="project" value="TreeGrafter"/>
</dbReference>
<dbReference type="PANTHER" id="PTHR19961">
    <property type="entry name" value="FIMBRIN/PLASTIN"/>
    <property type="match status" value="1"/>
</dbReference>
<keyword evidence="3" id="KW-0597">Phosphoprotein</keyword>
<feature type="domain" description="Calponin-homology (CH)" evidence="8">
    <location>
        <begin position="428"/>
        <end position="537"/>
    </location>
</feature>